<gene>
    <name evidence="10" type="ORF">PG991_010711</name>
</gene>
<evidence type="ECO:0000256" key="6">
    <source>
        <dbReference type="ARBA" id="ARBA00023242"/>
    </source>
</evidence>
<keyword evidence="6" id="KW-0539">Nucleus</keyword>
<proteinExistence type="predicted"/>
<dbReference type="SUPFAM" id="SSF57667">
    <property type="entry name" value="beta-beta-alpha zinc fingers"/>
    <property type="match status" value="1"/>
</dbReference>
<feature type="domain" description="C2H2-type" evidence="9">
    <location>
        <begin position="408"/>
        <end position="435"/>
    </location>
</feature>
<comment type="caution">
    <text evidence="10">The sequence shown here is derived from an EMBL/GenBank/DDBJ whole genome shotgun (WGS) entry which is preliminary data.</text>
</comment>
<reference evidence="10 11" key="1">
    <citation type="submission" date="2023-01" db="EMBL/GenBank/DDBJ databases">
        <title>Analysis of 21 Apiospora genomes using comparative genomics revels a genus with tremendous synthesis potential of carbohydrate active enzymes and secondary metabolites.</title>
        <authorList>
            <person name="Sorensen T."/>
        </authorList>
    </citation>
    <scope>NUCLEOTIDE SEQUENCE [LARGE SCALE GENOMIC DNA]</scope>
    <source>
        <strain evidence="10 11">CBS 20057</strain>
    </source>
</reference>
<dbReference type="InterPro" id="IPR013087">
    <property type="entry name" value="Znf_C2H2_type"/>
</dbReference>
<accession>A0ABR1RCD6</accession>
<feature type="region of interest" description="Disordered" evidence="8">
    <location>
        <begin position="352"/>
        <end position="378"/>
    </location>
</feature>
<feature type="domain" description="C2H2-type" evidence="9">
    <location>
        <begin position="380"/>
        <end position="407"/>
    </location>
</feature>
<evidence type="ECO:0000256" key="1">
    <source>
        <dbReference type="ARBA" id="ARBA00004123"/>
    </source>
</evidence>
<evidence type="ECO:0000256" key="4">
    <source>
        <dbReference type="ARBA" id="ARBA00022771"/>
    </source>
</evidence>
<comment type="subcellular location">
    <subcellularLocation>
        <location evidence="1">Nucleus</location>
    </subcellularLocation>
</comment>
<evidence type="ECO:0000256" key="5">
    <source>
        <dbReference type="ARBA" id="ARBA00022833"/>
    </source>
</evidence>
<keyword evidence="4 7" id="KW-0863">Zinc-finger</keyword>
<dbReference type="PANTHER" id="PTHR24394:SF44">
    <property type="entry name" value="ZINC FINGER PROTEIN 271-LIKE"/>
    <property type="match status" value="1"/>
</dbReference>
<feature type="compositionally biased region" description="Polar residues" evidence="8">
    <location>
        <begin position="320"/>
        <end position="330"/>
    </location>
</feature>
<keyword evidence="11" id="KW-1185">Reference proteome</keyword>
<keyword evidence="3" id="KW-0677">Repeat</keyword>
<evidence type="ECO:0000256" key="8">
    <source>
        <dbReference type="SAM" id="MobiDB-lite"/>
    </source>
</evidence>
<protein>
    <submittedName>
        <fullName evidence="10">Zinc finger- C2H2</fullName>
    </submittedName>
</protein>
<dbReference type="InterPro" id="IPR036236">
    <property type="entry name" value="Znf_C2H2_sf"/>
</dbReference>
<name>A0ABR1RCD6_9PEZI</name>
<evidence type="ECO:0000256" key="3">
    <source>
        <dbReference type="ARBA" id="ARBA00022737"/>
    </source>
</evidence>
<evidence type="ECO:0000259" key="9">
    <source>
        <dbReference type="PROSITE" id="PS50157"/>
    </source>
</evidence>
<dbReference type="PANTHER" id="PTHR24394">
    <property type="entry name" value="ZINC FINGER PROTEIN"/>
    <property type="match status" value="1"/>
</dbReference>
<evidence type="ECO:0000256" key="2">
    <source>
        <dbReference type="ARBA" id="ARBA00022723"/>
    </source>
</evidence>
<dbReference type="EMBL" id="JAQQWI010000016">
    <property type="protein sequence ID" value="KAK8008160.1"/>
    <property type="molecule type" value="Genomic_DNA"/>
</dbReference>
<dbReference type="SMART" id="SM00355">
    <property type="entry name" value="ZnF_C2H2"/>
    <property type="match status" value="4"/>
</dbReference>
<organism evidence="10 11">
    <name type="scientific">Apiospora marii</name>
    <dbReference type="NCBI Taxonomy" id="335849"/>
    <lineage>
        <taxon>Eukaryota</taxon>
        <taxon>Fungi</taxon>
        <taxon>Dikarya</taxon>
        <taxon>Ascomycota</taxon>
        <taxon>Pezizomycotina</taxon>
        <taxon>Sordariomycetes</taxon>
        <taxon>Xylariomycetidae</taxon>
        <taxon>Amphisphaeriales</taxon>
        <taxon>Apiosporaceae</taxon>
        <taxon>Apiospora</taxon>
    </lineage>
</organism>
<feature type="region of interest" description="Disordered" evidence="8">
    <location>
        <begin position="313"/>
        <end position="340"/>
    </location>
</feature>
<evidence type="ECO:0000313" key="10">
    <source>
        <dbReference type="EMBL" id="KAK8008160.1"/>
    </source>
</evidence>
<keyword evidence="5" id="KW-0862">Zinc</keyword>
<dbReference type="Pfam" id="PF00096">
    <property type="entry name" value="zf-C2H2"/>
    <property type="match status" value="2"/>
</dbReference>
<keyword evidence="2" id="KW-0479">Metal-binding</keyword>
<dbReference type="Proteomes" id="UP001396898">
    <property type="component" value="Unassembled WGS sequence"/>
</dbReference>
<dbReference type="Gene3D" id="3.30.160.60">
    <property type="entry name" value="Classic Zinc Finger"/>
    <property type="match status" value="2"/>
</dbReference>
<sequence length="485" mass="55808">MEEELKPNVFPRQINEAYRRIVIQISEQALPSAKEDAFRLLGWLVCAKRPLKWHEIQGMKFLLDEEYVVLSNEEINLANLCVDYLNLPAFINPPTAEGVLNGDYSVMDYAVLFWLRHLESGASLINVEGDDEPMGQLAESLGVFIEQHWNNPTNILPLAKRHSDKLQHFRTKPYYERLETVVASTRKQLKQFGNLSPREIALNLDGMVRNVRHVLEKIVSDELEPMNQIILKARYGTNLFKCPQFSCQFFTLGFASAAERDEHISKHERPFRCSYEKCFGHTFGFSSYGQRDKHMREHHPEDMIRDEMYPTTEEAERSLVNDQTAANASQPPEDPVNPEATTGDAAVVATAATEQPESEYGSDPEALDRPRQKRPRQTEFRCEDCDMVFRKRYNLTSHRLTHNSHREHVCSVCQKDFARQGDLKRHMNSHTGDKNFVCGGKLRNGESWGCGKSFARADTLRKHHESRIGRSCIQALQQELEEQTQ</sequence>
<evidence type="ECO:0000256" key="7">
    <source>
        <dbReference type="PROSITE-ProRule" id="PRU00042"/>
    </source>
</evidence>
<dbReference type="PROSITE" id="PS00028">
    <property type="entry name" value="ZINC_FINGER_C2H2_1"/>
    <property type="match status" value="2"/>
</dbReference>
<feature type="compositionally biased region" description="Basic and acidic residues" evidence="8">
    <location>
        <begin position="366"/>
        <end position="378"/>
    </location>
</feature>
<dbReference type="PROSITE" id="PS50157">
    <property type="entry name" value="ZINC_FINGER_C2H2_2"/>
    <property type="match status" value="2"/>
</dbReference>
<evidence type="ECO:0000313" key="11">
    <source>
        <dbReference type="Proteomes" id="UP001396898"/>
    </source>
</evidence>